<dbReference type="PANTHER" id="PTHR13378">
    <property type="entry name" value="REGULATOR COMPLEX PROTEIN LAMTOR3"/>
    <property type="match status" value="1"/>
</dbReference>
<evidence type="ECO:0000256" key="1">
    <source>
        <dbReference type="ARBA" id="ARBA00005356"/>
    </source>
</evidence>
<dbReference type="PANTHER" id="PTHR13378:SF1">
    <property type="entry name" value="RAGULATOR COMPLEX PROTEIN LAMTOR3"/>
    <property type="match status" value="1"/>
</dbReference>
<dbReference type="AlphaFoldDB" id="A0A819M9K0"/>
<dbReference type="SUPFAM" id="SSF103196">
    <property type="entry name" value="Roadblock/LC7 domain"/>
    <property type="match status" value="1"/>
</dbReference>
<organism evidence="2 3">
    <name type="scientific">Rotaria magnacalcarata</name>
    <dbReference type="NCBI Taxonomy" id="392030"/>
    <lineage>
        <taxon>Eukaryota</taxon>
        <taxon>Metazoa</taxon>
        <taxon>Spiralia</taxon>
        <taxon>Gnathifera</taxon>
        <taxon>Rotifera</taxon>
        <taxon>Eurotatoria</taxon>
        <taxon>Bdelloidea</taxon>
        <taxon>Philodinida</taxon>
        <taxon>Philodinidae</taxon>
        <taxon>Rotaria</taxon>
    </lineage>
</organism>
<dbReference type="Proteomes" id="UP000663842">
    <property type="component" value="Unassembled WGS sequence"/>
</dbReference>
<proteinExistence type="inferred from homology"/>
<evidence type="ECO:0000313" key="2">
    <source>
        <dbReference type="EMBL" id="CAF3976604.1"/>
    </source>
</evidence>
<protein>
    <submittedName>
        <fullName evidence="2">Uncharacterized protein</fullName>
    </submittedName>
</protein>
<dbReference type="EMBL" id="CAJOBF010001707">
    <property type="protein sequence ID" value="CAF3976604.1"/>
    <property type="molecule type" value="Genomic_DNA"/>
</dbReference>
<comment type="caution">
    <text evidence="2">The sequence shown here is derived from an EMBL/GenBank/DDBJ whole genome shotgun (WGS) entry which is preliminary data.</text>
</comment>
<comment type="similarity">
    <text evidence="1">Belongs to the LAMTOR3 family.</text>
</comment>
<dbReference type="GO" id="GO:0071986">
    <property type="term" value="C:Ragulator complex"/>
    <property type="evidence" value="ECO:0007669"/>
    <property type="project" value="TreeGrafter"/>
</dbReference>
<name>A0A819M9K0_9BILA</name>
<dbReference type="InterPro" id="IPR015019">
    <property type="entry name" value="LAMTOR3"/>
</dbReference>
<accession>A0A819M9K0</accession>
<sequence length="353" mass="39578">MKDLVSRNLLIYIKINVLGPPVIILKVDDIKNSTNLSYKPPPAVYFYPLLDDSYIGCASSSVYDIYIISVYHLSRTTFNSVMNLHVELTDYKQKKHLYKPSTVLFIGEYNSVSIIQLDKVLVFPSCPYTKAASYMNDEINELFDTSRTSVLATNTNSIDENNASLLCTPKISMSQQATAVSTSTSIQFNQLISVRPLNKCTNVKDVCHSVQWRLRVCGFKFTTTFICLSAKKSSKLKMTLPQLFAHIDGIEAVLVLDKDGTPILKLPTAEIVDQLDLQTIIPSAQILQDQSQRTNLKKLKTIVTYWSARQIITYNVPPLVFIIAADTTVNTGALLNLYTDFQTIATENFTNKS</sequence>
<dbReference type="GO" id="GO:0071230">
    <property type="term" value="P:cellular response to amino acid stimulus"/>
    <property type="evidence" value="ECO:0007669"/>
    <property type="project" value="TreeGrafter"/>
</dbReference>
<reference evidence="2" key="1">
    <citation type="submission" date="2021-02" db="EMBL/GenBank/DDBJ databases">
        <authorList>
            <person name="Nowell W R."/>
        </authorList>
    </citation>
    <scope>NUCLEOTIDE SEQUENCE</scope>
</reference>
<dbReference type="SMART" id="SM01278">
    <property type="entry name" value="MAPKK1_Int"/>
    <property type="match status" value="1"/>
</dbReference>
<evidence type="ECO:0000313" key="3">
    <source>
        <dbReference type="Proteomes" id="UP000663842"/>
    </source>
</evidence>
<dbReference type="GO" id="GO:0032008">
    <property type="term" value="P:positive regulation of TOR signaling"/>
    <property type="evidence" value="ECO:0007669"/>
    <property type="project" value="TreeGrafter"/>
</dbReference>
<dbReference type="Pfam" id="PF08923">
    <property type="entry name" value="MAPKK1_Int"/>
    <property type="match status" value="1"/>
</dbReference>
<gene>
    <name evidence="2" type="ORF">UXM345_LOCUS14797</name>
</gene>
<dbReference type="Gene3D" id="3.30.450.30">
    <property type="entry name" value="Dynein light chain 2a, cytoplasmic"/>
    <property type="match status" value="1"/>
</dbReference>